<dbReference type="Proteomes" id="UP000325577">
    <property type="component" value="Linkage Group LG18"/>
</dbReference>
<evidence type="ECO:0000313" key="1">
    <source>
        <dbReference type="EMBL" id="KAA8534654.1"/>
    </source>
</evidence>
<evidence type="ECO:0000313" key="2">
    <source>
        <dbReference type="Proteomes" id="UP000325577"/>
    </source>
</evidence>
<dbReference type="AlphaFoldDB" id="A0A5J5AWC3"/>
<protein>
    <submittedName>
        <fullName evidence="1">Uncharacterized protein</fullName>
    </submittedName>
</protein>
<dbReference type="EMBL" id="CM018041">
    <property type="protein sequence ID" value="KAA8534654.1"/>
    <property type="molecule type" value="Genomic_DNA"/>
</dbReference>
<name>A0A5J5AWC3_9ASTE</name>
<accession>A0A5J5AWC3</accession>
<keyword evidence="2" id="KW-1185">Reference proteome</keyword>
<organism evidence="1 2">
    <name type="scientific">Nyssa sinensis</name>
    <dbReference type="NCBI Taxonomy" id="561372"/>
    <lineage>
        <taxon>Eukaryota</taxon>
        <taxon>Viridiplantae</taxon>
        <taxon>Streptophyta</taxon>
        <taxon>Embryophyta</taxon>
        <taxon>Tracheophyta</taxon>
        <taxon>Spermatophyta</taxon>
        <taxon>Magnoliopsida</taxon>
        <taxon>eudicotyledons</taxon>
        <taxon>Gunneridae</taxon>
        <taxon>Pentapetalae</taxon>
        <taxon>asterids</taxon>
        <taxon>Cornales</taxon>
        <taxon>Nyssaceae</taxon>
        <taxon>Nyssa</taxon>
    </lineage>
</organism>
<reference evidence="1 2" key="1">
    <citation type="submission" date="2019-09" db="EMBL/GenBank/DDBJ databases">
        <title>A chromosome-level genome assembly of the Chinese tupelo Nyssa sinensis.</title>
        <authorList>
            <person name="Yang X."/>
            <person name="Kang M."/>
            <person name="Yang Y."/>
            <person name="Xiong H."/>
            <person name="Wang M."/>
            <person name="Zhang Z."/>
            <person name="Wang Z."/>
            <person name="Wu H."/>
            <person name="Ma T."/>
            <person name="Liu J."/>
            <person name="Xi Z."/>
        </authorList>
    </citation>
    <scope>NUCLEOTIDE SEQUENCE [LARGE SCALE GENOMIC DNA]</scope>
    <source>
        <strain evidence="1">J267</strain>
        <tissue evidence="1">Leaf</tissue>
    </source>
</reference>
<gene>
    <name evidence="1" type="ORF">F0562_032171</name>
</gene>
<sequence>MDKTGASQHDGRMSPSARVACPSAKTSYLDIAYASTSNISLQGPLTPSVNTQSSNGTIPQHKLIGPKVTKGEWRVVSNRGKAIQEVPLLTSPPATTQMGIVAIANVGEMAAHEVIESSQPYGPKPSNRLTDSNSIGPVLKDPVWQQQIIIRSPTNQVVDMDIAQEQIPLPSPHKAGIASLSMEDANLDRHL</sequence>
<proteinExistence type="predicted"/>